<dbReference type="Proteomes" id="UP000827953">
    <property type="component" value="Segment"/>
</dbReference>
<name>A0AAE8XQS9_9CAUD</name>
<sequence>MKSRVQHAYIPDMESFDPYVRSLCHMARALDTPNSNYGKLKRVVIIGTSKRVVEAYVKQLLNTNTLPHTLICFGVDEPPISHRDYTYAGAHVVLMHDLTYVDSGTMDKVATRVIEIIDSLKQKPGETELKNSELSMVYSNPLLWRSIIDYGASVSLRMNGSNIEYRSGLVSSIGFDALLRCESNADYHELRADKITIGLEFFCVHTDYLLSKVHNLLWSLACDDCKFKKTHRIIFHEDFRRLFFEEYLLRDFQGF</sequence>
<proteinExistence type="predicted"/>
<protein>
    <submittedName>
        <fullName evidence="1">Uncharacterized protein</fullName>
    </submittedName>
</protein>
<dbReference type="EMBL" id="MZ443782">
    <property type="protein sequence ID" value="UAW96395.1"/>
    <property type="molecule type" value="Genomic_DNA"/>
</dbReference>
<evidence type="ECO:0000313" key="2">
    <source>
        <dbReference type="Proteomes" id="UP000827953"/>
    </source>
</evidence>
<keyword evidence="2" id="KW-1185">Reference proteome</keyword>
<gene>
    <name evidence="1" type="ORF">pEaSNUABM16_00251</name>
</gene>
<accession>A0AAE8XQS9</accession>
<evidence type="ECO:0000313" key="1">
    <source>
        <dbReference type="EMBL" id="UAW96395.1"/>
    </source>
</evidence>
<organism evidence="1 2">
    <name type="scientific">Erwinia phage pEa_SNUABM_16</name>
    <dbReference type="NCBI Taxonomy" id="2869544"/>
    <lineage>
        <taxon>Viruses</taxon>
        <taxon>Duplodnaviria</taxon>
        <taxon>Heunggongvirae</taxon>
        <taxon>Uroviricota</taxon>
        <taxon>Caudoviricetes</taxon>
        <taxon>Alexandravirus</taxon>
        <taxon>Alexandravirus SNUABM16</taxon>
    </lineage>
</organism>
<reference evidence="1 2" key="1">
    <citation type="submission" date="2021-06" db="EMBL/GenBank/DDBJ databases">
        <title>Complete genome sequence of Erwinia phage pEa_SNUABM_16.</title>
        <authorList>
            <person name="Kim S.G."/>
            <person name="Park S.C."/>
        </authorList>
    </citation>
    <scope>NUCLEOTIDE SEQUENCE [LARGE SCALE GENOMIC DNA]</scope>
    <source>
        <strain evidence="2">pEa_SNUABM_16</strain>
    </source>
</reference>